<dbReference type="GO" id="GO:0033698">
    <property type="term" value="C:Rpd3L complex"/>
    <property type="evidence" value="ECO:0007669"/>
    <property type="project" value="TreeGrafter"/>
</dbReference>
<feature type="region of interest" description="Disordered" evidence="5">
    <location>
        <begin position="1"/>
        <end position="40"/>
    </location>
</feature>
<organism evidence="7 8">
    <name type="scientific">Lichtheimia ornata</name>
    <dbReference type="NCBI Taxonomy" id="688661"/>
    <lineage>
        <taxon>Eukaryota</taxon>
        <taxon>Fungi</taxon>
        <taxon>Fungi incertae sedis</taxon>
        <taxon>Mucoromycota</taxon>
        <taxon>Mucoromycotina</taxon>
        <taxon>Mucoromycetes</taxon>
        <taxon>Mucorales</taxon>
        <taxon>Lichtheimiaceae</taxon>
        <taxon>Lichtheimia</taxon>
    </lineage>
</organism>
<feature type="compositionally biased region" description="Low complexity" evidence="5">
    <location>
        <begin position="369"/>
        <end position="384"/>
    </location>
</feature>
<feature type="compositionally biased region" description="Basic and acidic residues" evidence="5">
    <location>
        <begin position="506"/>
        <end position="515"/>
    </location>
</feature>
<feature type="region of interest" description="Disordered" evidence="5">
    <location>
        <begin position="361"/>
        <end position="405"/>
    </location>
</feature>
<dbReference type="GO" id="GO:0061186">
    <property type="term" value="P:negative regulation of silent mating-type cassette heterochromatin formation"/>
    <property type="evidence" value="ECO:0007669"/>
    <property type="project" value="TreeGrafter"/>
</dbReference>
<feature type="compositionally biased region" description="Basic and acidic residues" evidence="5">
    <location>
        <begin position="169"/>
        <end position="180"/>
    </location>
</feature>
<keyword evidence="3" id="KW-0862">Zinc</keyword>
<evidence type="ECO:0000256" key="4">
    <source>
        <dbReference type="PROSITE-ProRule" id="PRU00146"/>
    </source>
</evidence>
<dbReference type="Proteomes" id="UP001234581">
    <property type="component" value="Unassembled WGS sequence"/>
</dbReference>
<keyword evidence="8" id="KW-1185">Reference proteome</keyword>
<dbReference type="SUPFAM" id="SSF57903">
    <property type="entry name" value="FYVE/PHD zinc finger"/>
    <property type="match status" value="1"/>
</dbReference>
<dbReference type="RefSeq" id="XP_058344634.1">
    <property type="nucleotide sequence ID" value="XM_058484757.1"/>
</dbReference>
<feature type="compositionally biased region" description="Polar residues" evidence="5">
    <location>
        <begin position="232"/>
        <end position="241"/>
    </location>
</feature>
<dbReference type="GeneID" id="83212116"/>
<dbReference type="CDD" id="cd15550">
    <property type="entry name" value="PHD_MLL5"/>
    <property type="match status" value="1"/>
</dbReference>
<dbReference type="PROSITE" id="PS01359">
    <property type="entry name" value="ZF_PHD_1"/>
    <property type="match status" value="1"/>
</dbReference>
<dbReference type="InterPro" id="IPR019786">
    <property type="entry name" value="Zinc_finger_PHD-type_CS"/>
</dbReference>
<dbReference type="InterPro" id="IPR011011">
    <property type="entry name" value="Znf_FYVE_PHD"/>
</dbReference>
<reference evidence="7 8" key="1">
    <citation type="submission" date="2023-03" db="EMBL/GenBank/DDBJ databases">
        <title>Genome sequence of Lichtheimia ornata CBS 291.66.</title>
        <authorList>
            <person name="Mohabir J.T."/>
            <person name="Shea T.P."/>
            <person name="Kurbessoian T."/>
            <person name="Berby B."/>
            <person name="Fontaine J."/>
            <person name="Livny J."/>
            <person name="Gnirke A."/>
            <person name="Stajich J.E."/>
            <person name="Cuomo C.A."/>
        </authorList>
    </citation>
    <scope>NUCLEOTIDE SEQUENCE [LARGE SCALE GENOMIC DNA]</scope>
    <source>
        <strain evidence="7">CBS 291.66</strain>
    </source>
</reference>
<dbReference type="PANTHER" id="PTHR47793">
    <property type="entry name" value="HISTONE DEACETYLASE COMPLEX SUBUNIT CTI6"/>
    <property type="match status" value="1"/>
</dbReference>
<feature type="compositionally biased region" description="Basic residues" evidence="5">
    <location>
        <begin position="1"/>
        <end position="18"/>
    </location>
</feature>
<dbReference type="GO" id="GO:0008270">
    <property type="term" value="F:zinc ion binding"/>
    <property type="evidence" value="ECO:0007669"/>
    <property type="project" value="UniProtKB-KW"/>
</dbReference>
<comment type="caution">
    <text evidence="7">The sequence shown here is derived from an EMBL/GenBank/DDBJ whole genome shotgun (WGS) entry which is preliminary data.</text>
</comment>
<evidence type="ECO:0000259" key="6">
    <source>
        <dbReference type="PROSITE" id="PS50016"/>
    </source>
</evidence>
<dbReference type="SMART" id="SM00249">
    <property type="entry name" value="PHD"/>
    <property type="match status" value="1"/>
</dbReference>
<dbReference type="GO" id="GO:0061188">
    <property type="term" value="P:negative regulation of rDNA heterochromatin formation"/>
    <property type="evidence" value="ECO:0007669"/>
    <property type="project" value="TreeGrafter"/>
</dbReference>
<dbReference type="PANTHER" id="PTHR47793:SF1">
    <property type="entry name" value="HISTONE DEACETYLASE COMPLEX SUBUNIT CTI6"/>
    <property type="match status" value="1"/>
</dbReference>
<dbReference type="InterPro" id="IPR013083">
    <property type="entry name" value="Znf_RING/FYVE/PHD"/>
</dbReference>
<feature type="compositionally biased region" description="Gly residues" evidence="5">
    <location>
        <begin position="270"/>
        <end position="280"/>
    </location>
</feature>
<dbReference type="Pfam" id="PF20826">
    <property type="entry name" value="PHD_5"/>
    <property type="match status" value="1"/>
</dbReference>
<keyword evidence="1" id="KW-0479">Metal-binding</keyword>
<evidence type="ECO:0000256" key="2">
    <source>
        <dbReference type="ARBA" id="ARBA00022771"/>
    </source>
</evidence>
<dbReference type="InterPro" id="IPR019787">
    <property type="entry name" value="Znf_PHD-finger"/>
</dbReference>
<evidence type="ECO:0000256" key="3">
    <source>
        <dbReference type="ARBA" id="ARBA00022833"/>
    </source>
</evidence>
<accession>A0AAD7Y0A1</accession>
<feature type="domain" description="PHD-type" evidence="6">
    <location>
        <begin position="41"/>
        <end position="89"/>
    </location>
</feature>
<feature type="region of interest" description="Disordered" evidence="5">
    <location>
        <begin position="491"/>
        <end position="531"/>
    </location>
</feature>
<evidence type="ECO:0000313" key="7">
    <source>
        <dbReference type="EMBL" id="KAJ8659721.1"/>
    </source>
</evidence>
<dbReference type="EMBL" id="JARTCD010000017">
    <property type="protein sequence ID" value="KAJ8659721.1"/>
    <property type="molecule type" value="Genomic_DNA"/>
</dbReference>
<feature type="region of interest" description="Disordered" evidence="5">
    <location>
        <begin position="153"/>
        <end position="333"/>
    </location>
</feature>
<sequence>MTAQRRGRNGYGSRKRQRQVIPQPQPSQSTSEEESTDGGSVTRCVCGESHNMGLMVQCDQCEVWQHCECVGLEEQDIPDQYYCEECKPENHSVIRLSHGRVRRSYSSIGHHAPSANVEKKAPKKRMTFNSREASMSLEDVLAARNALEFSRSLLDPIPDSPPQHQQHQQLDEHDTVEEKATSQSPSTDTKEHDATILETNTATDDAMEVDKVISKPKRLNSGRSNKNDDNGRQGSDSSSVASGRVAKANEKRPRANNGRRTNSSGSKRGQSGGVGGGGGSKPRSRTSTPQPVDNASSSSTSDARSSIFDKLSPAARESSPPARVRYPSARMTISEMNRRTKQILEYISSIQVEMANKETMSPACHCPQTTTTTTTSSSPPSSSSNNPIGAGTDHNNNNNNSNKPASIIIPERKVHDSPSSSMSSASTIPLEESALEEEARIHHEEKSVAEEAIEKMNASKEQSSLEIMDMLTRELIKFQRRFGSTAVATQLGRGRQRDMVANDDEREGRITRSREASASSSFFSEKRTAHA</sequence>
<name>A0AAD7Y0A1_9FUNG</name>
<evidence type="ECO:0000256" key="1">
    <source>
        <dbReference type="ARBA" id="ARBA00022723"/>
    </source>
</evidence>
<dbReference type="Gene3D" id="3.30.40.10">
    <property type="entry name" value="Zinc/RING finger domain, C3HC4 (zinc finger)"/>
    <property type="match status" value="1"/>
</dbReference>
<proteinExistence type="predicted"/>
<evidence type="ECO:0000256" key="5">
    <source>
        <dbReference type="SAM" id="MobiDB-lite"/>
    </source>
</evidence>
<feature type="compositionally biased region" description="Low complexity" evidence="5">
    <location>
        <begin position="296"/>
        <end position="306"/>
    </location>
</feature>
<evidence type="ECO:0000313" key="8">
    <source>
        <dbReference type="Proteomes" id="UP001234581"/>
    </source>
</evidence>
<dbReference type="AlphaFoldDB" id="A0AAD7Y0A1"/>
<protein>
    <recommendedName>
        <fullName evidence="6">PHD-type domain-containing protein</fullName>
    </recommendedName>
</protein>
<dbReference type="GO" id="GO:0070210">
    <property type="term" value="C:Rpd3L-Expanded complex"/>
    <property type="evidence" value="ECO:0007669"/>
    <property type="project" value="TreeGrafter"/>
</dbReference>
<keyword evidence="2 4" id="KW-0863">Zinc-finger</keyword>
<dbReference type="InterPro" id="IPR053051">
    <property type="entry name" value="HDAC_complex_subunit"/>
</dbReference>
<dbReference type="InterPro" id="IPR001965">
    <property type="entry name" value="Znf_PHD"/>
</dbReference>
<dbReference type="PROSITE" id="PS50016">
    <property type="entry name" value="ZF_PHD_2"/>
    <property type="match status" value="1"/>
</dbReference>
<gene>
    <name evidence="7" type="ORF">O0I10_004703</name>
</gene>